<evidence type="ECO:0000256" key="14">
    <source>
        <dbReference type="PIRSR" id="PIRSR602401-1"/>
    </source>
</evidence>
<name>A0AAJ7CDX8_CEPCN</name>
<evidence type="ECO:0000256" key="12">
    <source>
        <dbReference type="ARBA" id="ARBA00023033"/>
    </source>
</evidence>
<evidence type="ECO:0000256" key="8">
    <source>
        <dbReference type="ARBA" id="ARBA00022824"/>
    </source>
</evidence>
<comment type="function">
    <text evidence="2">May be involved in the metabolism of insect hormones and in the breakdown of synthetic insecticides.</text>
</comment>
<evidence type="ECO:0000313" key="18">
    <source>
        <dbReference type="RefSeq" id="XP_015608223.1"/>
    </source>
</evidence>
<evidence type="ECO:0000256" key="16">
    <source>
        <dbReference type="SAM" id="SignalP"/>
    </source>
</evidence>
<dbReference type="GO" id="GO:0005789">
    <property type="term" value="C:endoplasmic reticulum membrane"/>
    <property type="evidence" value="ECO:0007669"/>
    <property type="project" value="UniProtKB-SubCell"/>
</dbReference>
<dbReference type="PANTHER" id="PTHR24300:SF376">
    <property type="entry name" value="CYTOCHROME P450 15A1"/>
    <property type="match status" value="1"/>
</dbReference>
<keyword evidence="9" id="KW-0492">Microsome</keyword>
<dbReference type="KEGG" id="ccin:107274017"/>
<evidence type="ECO:0000256" key="13">
    <source>
        <dbReference type="ARBA" id="ARBA00023136"/>
    </source>
</evidence>
<dbReference type="Pfam" id="PF00067">
    <property type="entry name" value="p450"/>
    <property type="match status" value="1"/>
</dbReference>
<keyword evidence="11 14" id="KW-0408">Iron</keyword>
<keyword evidence="13" id="KW-0472">Membrane</keyword>
<feature type="signal peptide" evidence="16">
    <location>
        <begin position="1"/>
        <end position="23"/>
    </location>
</feature>
<evidence type="ECO:0000256" key="1">
    <source>
        <dbReference type="ARBA" id="ARBA00001971"/>
    </source>
</evidence>
<dbReference type="Gene3D" id="1.10.630.10">
    <property type="entry name" value="Cytochrome P450"/>
    <property type="match status" value="1"/>
</dbReference>
<comment type="subcellular location">
    <subcellularLocation>
        <location evidence="4">Endoplasmic reticulum membrane</location>
        <topology evidence="4">Peripheral membrane protein</topology>
    </subcellularLocation>
    <subcellularLocation>
        <location evidence="3">Microsome membrane</location>
        <topology evidence="3">Peripheral membrane protein</topology>
    </subcellularLocation>
</comment>
<evidence type="ECO:0000256" key="9">
    <source>
        <dbReference type="ARBA" id="ARBA00022848"/>
    </source>
</evidence>
<proteinExistence type="inferred from homology"/>
<keyword evidence="17" id="KW-1185">Reference proteome</keyword>
<evidence type="ECO:0000256" key="15">
    <source>
        <dbReference type="RuleBase" id="RU000461"/>
    </source>
</evidence>
<keyword evidence="12 15" id="KW-0503">Monooxygenase</keyword>
<comment type="similarity">
    <text evidence="5 15">Belongs to the cytochrome P450 family.</text>
</comment>
<dbReference type="GO" id="GO:0020037">
    <property type="term" value="F:heme binding"/>
    <property type="evidence" value="ECO:0007669"/>
    <property type="project" value="InterPro"/>
</dbReference>
<dbReference type="PRINTS" id="PR00385">
    <property type="entry name" value="P450"/>
</dbReference>
<dbReference type="FunFam" id="1.10.630.10:FF:000238">
    <property type="entry name" value="Cytochrome P450 2A6"/>
    <property type="match status" value="1"/>
</dbReference>
<organism evidence="17 18">
    <name type="scientific">Cephus cinctus</name>
    <name type="common">Wheat stem sawfly</name>
    <dbReference type="NCBI Taxonomy" id="211228"/>
    <lineage>
        <taxon>Eukaryota</taxon>
        <taxon>Metazoa</taxon>
        <taxon>Ecdysozoa</taxon>
        <taxon>Arthropoda</taxon>
        <taxon>Hexapoda</taxon>
        <taxon>Insecta</taxon>
        <taxon>Pterygota</taxon>
        <taxon>Neoptera</taxon>
        <taxon>Endopterygota</taxon>
        <taxon>Hymenoptera</taxon>
        <taxon>Cephoidea</taxon>
        <taxon>Cephidae</taxon>
        <taxon>Cephus</taxon>
    </lineage>
</organism>
<dbReference type="CTD" id="41586"/>
<dbReference type="InterPro" id="IPR001128">
    <property type="entry name" value="Cyt_P450"/>
</dbReference>
<dbReference type="AlphaFoldDB" id="A0AAJ7CDX8"/>
<dbReference type="GO" id="GO:0006082">
    <property type="term" value="P:organic acid metabolic process"/>
    <property type="evidence" value="ECO:0007669"/>
    <property type="project" value="TreeGrafter"/>
</dbReference>
<dbReference type="GO" id="GO:0016712">
    <property type="term" value="F:oxidoreductase activity, acting on paired donors, with incorporation or reduction of molecular oxygen, reduced flavin or flavoprotein as one donor, and incorporation of one atom of oxygen"/>
    <property type="evidence" value="ECO:0007669"/>
    <property type="project" value="TreeGrafter"/>
</dbReference>
<keyword evidence="16" id="KW-0732">Signal</keyword>
<evidence type="ECO:0000313" key="17">
    <source>
        <dbReference type="Proteomes" id="UP000694920"/>
    </source>
</evidence>
<evidence type="ECO:0000256" key="5">
    <source>
        <dbReference type="ARBA" id="ARBA00010617"/>
    </source>
</evidence>
<dbReference type="InterPro" id="IPR002401">
    <property type="entry name" value="Cyt_P450_E_grp-I"/>
</dbReference>
<dbReference type="PROSITE" id="PS00086">
    <property type="entry name" value="CYTOCHROME_P450"/>
    <property type="match status" value="1"/>
</dbReference>
<keyword evidence="8" id="KW-0256">Endoplasmic reticulum</keyword>
<feature type="binding site" description="axial binding residue" evidence="14">
    <location>
        <position position="457"/>
    </location>
    <ligand>
        <name>heme</name>
        <dbReference type="ChEBI" id="CHEBI:30413"/>
    </ligand>
    <ligandPart>
        <name>Fe</name>
        <dbReference type="ChEBI" id="CHEBI:18248"/>
    </ligandPart>
</feature>
<dbReference type="PRINTS" id="PR00463">
    <property type="entry name" value="EP450I"/>
</dbReference>
<evidence type="ECO:0000256" key="10">
    <source>
        <dbReference type="ARBA" id="ARBA00023002"/>
    </source>
</evidence>
<dbReference type="InterPro" id="IPR050182">
    <property type="entry name" value="Cytochrome_P450_fam2"/>
</dbReference>
<dbReference type="GO" id="GO:0006805">
    <property type="term" value="P:xenobiotic metabolic process"/>
    <property type="evidence" value="ECO:0007669"/>
    <property type="project" value="TreeGrafter"/>
</dbReference>
<sequence length="512" mass="59328">MSYILILIILWLLIYKGYKFVTGKPPNTPPAIPRIPIWGSYWFLLWGNYKFPYKTFDYYAKKYKTKVLSCHLGDYFVIVAQDSSTCKELLNKKEFDGRIVDSDYFKARAFGKQLGIFFVDGSYWQEQRRFALRHMRDFGFGRRQEKWENDVLHEVSKLIEIINTGAHNDEEKTVLRSGTYPTALFPDILFHITAGSIWAIISGEKIDRDDHEQLRRISRAAMTLQRNADTLGGAILQTPWLRHFGNIFGYKKFIEGNKEITDYIREYVDERVLHGMAAHREDDSFIDRYLRKIEDNRKRGSTSSFSRDQLLILLTDFMFPSLSALPSSIATCIKYMMHFPEVKKKVQDEIDSIVGPDRLPILEDRKMLPYTEATIRELLRYETSTPLGVPHVATENTLFCGYSVPANTIMLTNLAAMHHEPELWGDPYRFRPERFLNANGELYKDPSLPFSAGHRVCAGETFSRFLFFLIFSALMQNYDPLFVPGEPSALDDNHSGLIVTPKDAWIQLKPRA</sequence>
<feature type="chain" id="PRO_5042615576" evidence="16">
    <location>
        <begin position="24"/>
        <end position="512"/>
    </location>
</feature>
<protein>
    <submittedName>
        <fullName evidence="18">Probable cytochrome P450 304a1 isoform X1</fullName>
    </submittedName>
</protein>
<dbReference type="GO" id="GO:0008395">
    <property type="term" value="F:steroid hydroxylase activity"/>
    <property type="evidence" value="ECO:0007669"/>
    <property type="project" value="TreeGrafter"/>
</dbReference>
<keyword evidence="6 14" id="KW-0349">Heme</keyword>
<dbReference type="GeneID" id="107274017"/>
<keyword evidence="7 14" id="KW-0479">Metal-binding</keyword>
<gene>
    <name evidence="18" type="primary">LOC107274017</name>
</gene>
<evidence type="ECO:0000256" key="7">
    <source>
        <dbReference type="ARBA" id="ARBA00022723"/>
    </source>
</evidence>
<evidence type="ECO:0000256" key="4">
    <source>
        <dbReference type="ARBA" id="ARBA00004406"/>
    </source>
</evidence>
<dbReference type="InterPro" id="IPR017972">
    <property type="entry name" value="Cyt_P450_CS"/>
</dbReference>
<evidence type="ECO:0000256" key="11">
    <source>
        <dbReference type="ARBA" id="ARBA00023004"/>
    </source>
</evidence>
<dbReference type="RefSeq" id="XP_015608223.1">
    <property type="nucleotide sequence ID" value="XM_015752737.2"/>
</dbReference>
<evidence type="ECO:0000256" key="3">
    <source>
        <dbReference type="ARBA" id="ARBA00004174"/>
    </source>
</evidence>
<dbReference type="Proteomes" id="UP000694920">
    <property type="component" value="Unplaced"/>
</dbReference>
<accession>A0AAJ7CDX8</accession>
<keyword evidence="10 15" id="KW-0560">Oxidoreductase</keyword>
<dbReference type="InterPro" id="IPR036396">
    <property type="entry name" value="Cyt_P450_sf"/>
</dbReference>
<dbReference type="PANTHER" id="PTHR24300">
    <property type="entry name" value="CYTOCHROME P450 508A4-RELATED"/>
    <property type="match status" value="1"/>
</dbReference>
<evidence type="ECO:0000256" key="6">
    <source>
        <dbReference type="ARBA" id="ARBA00022617"/>
    </source>
</evidence>
<reference evidence="18" key="1">
    <citation type="submission" date="2025-08" db="UniProtKB">
        <authorList>
            <consortium name="RefSeq"/>
        </authorList>
    </citation>
    <scope>IDENTIFICATION</scope>
</reference>
<evidence type="ECO:0000256" key="2">
    <source>
        <dbReference type="ARBA" id="ARBA00003690"/>
    </source>
</evidence>
<comment type="cofactor">
    <cofactor evidence="1 14">
        <name>heme</name>
        <dbReference type="ChEBI" id="CHEBI:30413"/>
    </cofactor>
</comment>
<dbReference type="GO" id="GO:0005506">
    <property type="term" value="F:iron ion binding"/>
    <property type="evidence" value="ECO:0007669"/>
    <property type="project" value="InterPro"/>
</dbReference>
<dbReference type="SUPFAM" id="SSF48264">
    <property type="entry name" value="Cytochrome P450"/>
    <property type="match status" value="1"/>
</dbReference>